<dbReference type="HOGENOM" id="CLU_1099209_0_0_1"/>
<reference evidence="2 3" key="1">
    <citation type="submission" date="2015-01" db="EMBL/GenBank/DDBJ databases">
        <title>The Genome Sequence of Ochroconis gallopava CBS43764.</title>
        <authorList>
            <consortium name="The Broad Institute Genomics Platform"/>
            <person name="Cuomo C."/>
            <person name="de Hoog S."/>
            <person name="Gorbushina A."/>
            <person name="Stielow B."/>
            <person name="Teixiera M."/>
            <person name="Abouelleil A."/>
            <person name="Chapman S.B."/>
            <person name="Priest M."/>
            <person name="Young S.K."/>
            <person name="Wortman J."/>
            <person name="Nusbaum C."/>
            <person name="Birren B."/>
        </authorList>
    </citation>
    <scope>NUCLEOTIDE SEQUENCE [LARGE SCALE GENOMIC DNA]</scope>
    <source>
        <strain evidence="2 3">CBS 43764</strain>
    </source>
</reference>
<protein>
    <submittedName>
        <fullName evidence="2">Uncharacterized protein</fullName>
    </submittedName>
</protein>
<evidence type="ECO:0000256" key="1">
    <source>
        <dbReference type="SAM" id="MobiDB-lite"/>
    </source>
</evidence>
<keyword evidence="3" id="KW-1185">Reference proteome</keyword>
<dbReference type="GeneID" id="27317475"/>
<evidence type="ECO:0000313" key="3">
    <source>
        <dbReference type="Proteomes" id="UP000053259"/>
    </source>
</evidence>
<dbReference type="EMBL" id="KN847602">
    <property type="protein sequence ID" value="KIV98715.1"/>
    <property type="molecule type" value="Genomic_DNA"/>
</dbReference>
<dbReference type="RefSeq" id="XP_016208585.1">
    <property type="nucleotide sequence ID" value="XM_016363569.1"/>
</dbReference>
<accession>A0A0D1X9A2</accession>
<name>A0A0D1X9A2_9PEZI</name>
<gene>
    <name evidence="2" type="ORF">PV09_09502</name>
</gene>
<feature type="region of interest" description="Disordered" evidence="1">
    <location>
        <begin position="131"/>
        <end position="150"/>
    </location>
</feature>
<dbReference type="VEuPathDB" id="FungiDB:PV09_09502"/>
<feature type="compositionally biased region" description="Low complexity" evidence="1">
    <location>
        <begin position="109"/>
        <end position="118"/>
    </location>
</feature>
<organism evidence="2 3">
    <name type="scientific">Verruconis gallopava</name>
    <dbReference type="NCBI Taxonomy" id="253628"/>
    <lineage>
        <taxon>Eukaryota</taxon>
        <taxon>Fungi</taxon>
        <taxon>Dikarya</taxon>
        <taxon>Ascomycota</taxon>
        <taxon>Pezizomycotina</taxon>
        <taxon>Dothideomycetes</taxon>
        <taxon>Pleosporomycetidae</taxon>
        <taxon>Venturiales</taxon>
        <taxon>Sympoventuriaceae</taxon>
        <taxon>Verruconis</taxon>
    </lineage>
</organism>
<feature type="region of interest" description="Disordered" evidence="1">
    <location>
        <begin position="86"/>
        <end position="118"/>
    </location>
</feature>
<dbReference type="Proteomes" id="UP000053259">
    <property type="component" value="Unassembled WGS sequence"/>
</dbReference>
<sequence length="253" mass="27629">MAIDEQLRAQLDAIFDRVYVPQPGAGFTFPETVTKLYELGVTRYRVDFVTSTTTAYIGGQAHSYHFPSYAPVIEIASPATPVKPVPLSAILGGEPTSDSSSPQSPPRSPTTTTTGSLVSPLSQTLAMELEQPNGQQPGDQPRFDAKPHPPLTINTLVPGMIPWSLEKLRMAIKKAREDAKNLKPDLPTYTRQIIEAGVVDYTVFIEGRKVMYTGRMGEAYSAWFMGAGPDAPINKGYSPIHKTPLIRRNTLLG</sequence>
<dbReference type="InParanoid" id="A0A0D1X9A2"/>
<evidence type="ECO:0000313" key="2">
    <source>
        <dbReference type="EMBL" id="KIV98715.1"/>
    </source>
</evidence>
<proteinExistence type="predicted"/>
<dbReference type="OrthoDB" id="4154357at2759"/>
<dbReference type="AlphaFoldDB" id="A0A0D1X9A2"/>